<evidence type="ECO:0000256" key="1">
    <source>
        <dbReference type="ARBA" id="ARBA00005437"/>
    </source>
</evidence>
<dbReference type="InterPro" id="IPR025659">
    <property type="entry name" value="Tubby-like_C"/>
</dbReference>
<dbReference type="Pfam" id="PF04525">
    <property type="entry name" value="LOR"/>
    <property type="match status" value="1"/>
</dbReference>
<comment type="caution">
    <text evidence="2">The sequence shown here is derived from an EMBL/GenBank/DDBJ whole genome shotgun (WGS) entry which is preliminary data.</text>
</comment>
<dbReference type="AlphaFoldDB" id="A0AA41SMY3"/>
<accession>A0AA41SMY3</accession>
<keyword evidence="3" id="KW-1185">Reference proteome</keyword>
<evidence type="ECO:0000313" key="3">
    <source>
        <dbReference type="Proteomes" id="UP001177140"/>
    </source>
</evidence>
<name>A0AA41SMY3_PAPNU</name>
<dbReference type="InterPro" id="IPR007612">
    <property type="entry name" value="LOR"/>
</dbReference>
<organism evidence="2 3">
    <name type="scientific">Papaver nudicaule</name>
    <name type="common">Iceland poppy</name>
    <dbReference type="NCBI Taxonomy" id="74823"/>
    <lineage>
        <taxon>Eukaryota</taxon>
        <taxon>Viridiplantae</taxon>
        <taxon>Streptophyta</taxon>
        <taxon>Embryophyta</taxon>
        <taxon>Tracheophyta</taxon>
        <taxon>Spermatophyta</taxon>
        <taxon>Magnoliopsida</taxon>
        <taxon>Ranunculales</taxon>
        <taxon>Papaveraceae</taxon>
        <taxon>Papaveroideae</taxon>
        <taxon>Papaver</taxon>
    </lineage>
</organism>
<dbReference type="Proteomes" id="UP001177140">
    <property type="component" value="Unassembled WGS sequence"/>
</dbReference>
<sequence>MNRQQQSNSNTISPHFCTPYQVNLYIARKVKNVTEGNKLGVFDTNGNNVFKVKGNTLGFRRMLVDAAGVPIVTLIEKKFTLHERWNVYRGDSSNSKNLLFTVKKSSILQIKTNLDVFLAFNKSEDVCDFKVKQNYSEKSCAIYQGKSKNIIAEMHKKKKVHGKAFGKDTFSVTIRPNVDYAFIIALRVVVDEMNKASKRGDRGVGAVSGAVVSVITA</sequence>
<dbReference type="PANTHER" id="PTHR31087">
    <property type="match status" value="1"/>
</dbReference>
<comment type="similarity">
    <text evidence="1">Belongs to the LOR family.</text>
</comment>
<dbReference type="InterPro" id="IPR038595">
    <property type="entry name" value="LOR_sf"/>
</dbReference>
<dbReference type="SUPFAM" id="SSF54518">
    <property type="entry name" value="Tubby C-terminal domain-like"/>
    <property type="match status" value="1"/>
</dbReference>
<evidence type="ECO:0000313" key="2">
    <source>
        <dbReference type="EMBL" id="MCL7037243.1"/>
    </source>
</evidence>
<dbReference type="EMBL" id="JAJJMA010176900">
    <property type="protein sequence ID" value="MCL7037243.1"/>
    <property type="molecule type" value="Genomic_DNA"/>
</dbReference>
<proteinExistence type="inferred from homology"/>
<gene>
    <name evidence="2" type="ORF">MKW94_023036</name>
</gene>
<dbReference type="PANTHER" id="PTHR31087:SF58">
    <property type="entry name" value="OS07G0230700 PROTEIN"/>
    <property type="match status" value="1"/>
</dbReference>
<dbReference type="Gene3D" id="2.40.160.200">
    <property type="entry name" value="LURP1-related"/>
    <property type="match status" value="1"/>
</dbReference>
<reference evidence="2" key="1">
    <citation type="submission" date="2022-03" db="EMBL/GenBank/DDBJ databases">
        <title>A functionally conserved STORR gene fusion in Papaver species that diverged 16.8 million years ago.</title>
        <authorList>
            <person name="Catania T."/>
        </authorList>
    </citation>
    <scope>NUCLEOTIDE SEQUENCE</scope>
    <source>
        <strain evidence="2">S-191538</strain>
    </source>
</reference>
<protein>
    <submittedName>
        <fullName evidence="2">Uncharacterized protein</fullName>
    </submittedName>
</protein>